<dbReference type="GO" id="GO:0034028">
    <property type="term" value="F:5-(carboxyamino)imidazole ribonucleotide synthase activity"/>
    <property type="evidence" value="ECO:0007669"/>
    <property type="project" value="UniProtKB-UniRule"/>
</dbReference>
<keyword evidence="4 5" id="KW-0067">ATP-binding</keyword>
<organism evidence="8 9">
    <name type="scientific">Futiania mangrovi</name>
    <dbReference type="NCBI Taxonomy" id="2959716"/>
    <lineage>
        <taxon>Bacteria</taxon>
        <taxon>Pseudomonadati</taxon>
        <taxon>Pseudomonadota</taxon>
        <taxon>Alphaproteobacteria</taxon>
        <taxon>Futianiales</taxon>
        <taxon>Futianiaceae</taxon>
        <taxon>Futiania</taxon>
    </lineage>
</organism>
<feature type="binding site" evidence="5">
    <location>
        <begin position="154"/>
        <end position="160"/>
    </location>
    <ligand>
        <name>ATP</name>
        <dbReference type="ChEBI" id="CHEBI:30616"/>
    </ligand>
</feature>
<dbReference type="EMBL" id="JAMZFT010000001">
    <property type="protein sequence ID" value="MCP1334857.1"/>
    <property type="molecule type" value="Genomic_DNA"/>
</dbReference>
<evidence type="ECO:0000313" key="9">
    <source>
        <dbReference type="Proteomes" id="UP001055804"/>
    </source>
</evidence>
<dbReference type="SUPFAM" id="SSF51246">
    <property type="entry name" value="Rudiment single hybrid motif"/>
    <property type="match status" value="1"/>
</dbReference>
<keyword evidence="1 5" id="KW-0436">Ligase</keyword>
<sequence length="368" mass="38343">MRHDTAPVPPGGTLGILGGGQLGRMIALAAARLGIRAVVLAPEADPPAGQVCRHIRGDYTDREALDALADAADVVTVEFENVPDAALDALAPIVPVRPGARAFAIARDRLNEKTFVNGLGIGTAPFQAVDKPMDLARAAALIGTPAILKTRQFGYDGKGQAKLSASDPAAFDAAMREIGSAPAILEGFVDFAREVSVIVARGVDGAVAAYDPVENVHRNHILHTSTVPSALTTAQAAEAVRMAEAIATALDYVGVMGVEMFVARDGGLLVNEIAPRVHNSGHWTLEACAVSQFEQHVRAVCGWPLGSPARHSGAVMTNLIGNEAHAWREIVAEPGAALHLYGKAEARAGRKMGHVTRLTGPSSGARQG</sequence>
<dbReference type="AlphaFoldDB" id="A0A9J6P9E6"/>
<evidence type="ECO:0000313" key="8">
    <source>
        <dbReference type="EMBL" id="MCP1334857.1"/>
    </source>
</evidence>
<dbReference type="InterPro" id="IPR011054">
    <property type="entry name" value="Rudment_hybrid_motif"/>
</dbReference>
<evidence type="ECO:0000256" key="6">
    <source>
        <dbReference type="RuleBase" id="RU361200"/>
    </source>
</evidence>
<dbReference type="InterPro" id="IPR013815">
    <property type="entry name" value="ATP_grasp_subdomain_1"/>
</dbReference>
<dbReference type="GO" id="GO:0006189">
    <property type="term" value="P:'de novo' IMP biosynthetic process"/>
    <property type="evidence" value="ECO:0007669"/>
    <property type="project" value="UniProtKB-UniRule"/>
</dbReference>
<comment type="function">
    <text evidence="6">Catalyzes the ATP-dependent conversion of 5-aminoimidazole ribonucleotide (AIR) and HCO(3)- to N5-carboxyaminoimidazole ribonucleotide (N5-CAIR).</text>
</comment>
<dbReference type="InterPro" id="IPR005875">
    <property type="entry name" value="PurK"/>
</dbReference>
<comment type="catalytic activity">
    <reaction evidence="5 6">
        <text>5-amino-1-(5-phospho-beta-D-ribosyl)imidazole + hydrogencarbonate + ATP = 5-carboxyamino-1-(5-phospho-D-ribosyl)imidazole + ADP + phosphate + 2 H(+)</text>
        <dbReference type="Rhea" id="RHEA:19317"/>
        <dbReference type="ChEBI" id="CHEBI:15378"/>
        <dbReference type="ChEBI" id="CHEBI:17544"/>
        <dbReference type="ChEBI" id="CHEBI:30616"/>
        <dbReference type="ChEBI" id="CHEBI:43474"/>
        <dbReference type="ChEBI" id="CHEBI:58730"/>
        <dbReference type="ChEBI" id="CHEBI:137981"/>
        <dbReference type="ChEBI" id="CHEBI:456216"/>
        <dbReference type="EC" id="6.3.4.18"/>
    </reaction>
</comment>
<dbReference type="Pfam" id="PF22660">
    <property type="entry name" value="RS_preATP-grasp-like"/>
    <property type="match status" value="1"/>
</dbReference>
<feature type="binding site" evidence="5">
    <location>
        <begin position="186"/>
        <end position="189"/>
    </location>
    <ligand>
        <name>ATP</name>
        <dbReference type="ChEBI" id="CHEBI:30616"/>
    </ligand>
</feature>
<dbReference type="HAMAP" id="MF_01928">
    <property type="entry name" value="PurK"/>
    <property type="match status" value="1"/>
</dbReference>
<dbReference type="Pfam" id="PF17769">
    <property type="entry name" value="PurK_C"/>
    <property type="match status" value="1"/>
</dbReference>
<comment type="function">
    <text evidence="5">Catalyzes the ATP-dependent conversion of 5-aminoimidazole ribonucleotide (AIR) and HCO(3)(-) to N5-carboxyaminoimidazole ribonucleotide (N5-CAIR).</text>
</comment>
<feature type="binding site" evidence="5">
    <location>
        <position position="194"/>
    </location>
    <ligand>
        <name>ATP</name>
        <dbReference type="ChEBI" id="CHEBI:30616"/>
    </ligand>
</feature>
<dbReference type="Pfam" id="PF02222">
    <property type="entry name" value="ATP-grasp"/>
    <property type="match status" value="1"/>
</dbReference>
<comment type="similarity">
    <text evidence="5 6">Belongs to the PurK/PurT family.</text>
</comment>
<keyword evidence="2 5" id="KW-0547">Nucleotide-binding</keyword>
<evidence type="ECO:0000256" key="1">
    <source>
        <dbReference type="ARBA" id="ARBA00022598"/>
    </source>
</evidence>
<accession>A0A9J6P9E6</accession>
<gene>
    <name evidence="5 6" type="primary">purK</name>
    <name evidence="8" type="ORF">NJQ99_00365</name>
</gene>
<dbReference type="SUPFAM" id="SSF56059">
    <property type="entry name" value="Glutathione synthetase ATP-binding domain-like"/>
    <property type="match status" value="1"/>
</dbReference>
<evidence type="ECO:0000256" key="2">
    <source>
        <dbReference type="ARBA" id="ARBA00022741"/>
    </source>
</evidence>
<dbReference type="Gene3D" id="3.30.470.20">
    <property type="entry name" value="ATP-grasp fold, B domain"/>
    <property type="match status" value="1"/>
</dbReference>
<dbReference type="InterPro" id="IPR016185">
    <property type="entry name" value="PreATP-grasp_dom_sf"/>
</dbReference>
<dbReference type="GO" id="GO:0046872">
    <property type="term" value="F:metal ion binding"/>
    <property type="evidence" value="ECO:0007669"/>
    <property type="project" value="InterPro"/>
</dbReference>
<dbReference type="PANTHER" id="PTHR11609:SF5">
    <property type="entry name" value="PHOSPHORIBOSYLAMINOIMIDAZOLE CARBOXYLASE"/>
    <property type="match status" value="1"/>
</dbReference>
<evidence type="ECO:0000256" key="3">
    <source>
        <dbReference type="ARBA" id="ARBA00022755"/>
    </source>
</evidence>
<protein>
    <recommendedName>
        <fullName evidence="5 6">N5-carboxyaminoimidazole ribonucleotide synthase</fullName>
        <shortName evidence="5 6">N5-CAIR synthase</shortName>
        <ecNumber evidence="5 6">6.3.4.18</ecNumber>
    </recommendedName>
    <alternativeName>
        <fullName evidence="5 6">5-(carboxyamino)imidazole ribonucleotide synthetase</fullName>
    </alternativeName>
</protein>
<reference evidence="8" key="1">
    <citation type="submission" date="2022-06" db="EMBL/GenBank/DDBJ databases">
        <title>Isolation and Genomics of Futiania mangrovii gen. nov., sp. nov., a Rare and Metabolically-versatile member in the Class Alphaproteobacteria.</title>
        <authorList>
            <person name="Liu L."/>
            <person name="Huang W.-C."/>
            <person name="Pan J."/>
            <person name="Li J."/>
            <person name="Huang Y."/>
            <person name="Du H."/>
            <person name="Liu Y."/>
            <person name="Li M."/>
        </authorList>
    </citation>
    <scope>NUCLEOTIDE SEQUENCE</scope>
    <source>
        <strain evidence="8">FT118</strain>
    </source>
</reference>
<dbReference type="Gene3D" id="3.30.1490.20">
    <property type="entry name" value="ATP-grasp fold, A domain"/>
    <property type="match status" value="1"/>
</dbReference>
<dbReference type="NCBIfam" id="TIGR01161">
    <property type="entry name" value="purK"/>
    <property type="match status" value="1"/>
</dbReference>
<dbReference type="GO" id="GO:0005524">
    <property type="term" value="F:ATP binding"/>
    <property type="evidence" value="ECO:0007669"/>
    <property type="project" value="UniProtKB-UniRule"/>
</dbReference>
<dbReference type="Gene3D" id="3.40.50.20">
    <property type="match status" value="1"/>
</dbReference>
<feature type="binding site" evidence="5">
    <location>
        <position position="109"/>
    </location>
    <ligand>
        <name>ATP</name>
        <dbReference type="ChEBI" id="CHEBI:30616"/>
    </ligand>
</feature>
<comment type="caution">
    <text evidence="8">The sequence shown here is derived from an EMBL/GenBank/DDBJ whole genome shotgun (WGS) entry which is preliminary data.</text>
</comment>
<dbReference type="InterPro" id="IPR011761">
    <property type="entry name" value="ATP-grasp"/>
</dbReference>
<feature type="domain" description="ATP-grasp" evidence="7">
    <location>
        <begin position="113"/>
        <end position="301"/>
    </location>
</feature>
<dbReference type="Proteomes" id="UP001055804">
    <property type="component" value="Unassembled WGS sequence"/>
</dbReference>
<feature type="binding site" evidence="5">
    <location>
        <position position="217"/>
    </location>
    <ligand>
        <name>ATP</name>
        <dbReference type="ChEBI" id="CHEBI:30616"/>
    </ligand>
</feature>
<dbReference type="RefSeq" id="WP_269330823.1">
    <property type="nucleotide sequence ID" value="NZ_JAMZFT010000001.1"/>
</dbReference>
<dbReference type="PANTHER" id="PTHR11609">
    <property type="entry name" value="PURINE BIOSYNTHESIS PROTEIN 6/7, PUR6/7"/>
    <property type="match status" value="1"/>
</dbReference>
<dbReference type="InterPro" id="IPR040686">
    <property type="entry name" value="PurK_C"/>
</dbReference>
<dbReference type="GO" id="GO:0004638">
    <property type="term" value="F:phosphoribosylaminoimidazole carboxylase activity"/>
    <property type="evidence" value="ECO:0007669"/>
    <property type="project" value="InterPro"/>
</dbReference>
<feature type="binding site" evidence="5">
    <location>
        <position position="149"/>
    </location>
    <ligand>
        <name>ATP</name>
        <dbReference type="ChEBI" id="CHEBI:30616"/>
    </ligand>
</feature>
<dbReference type="GO" id="GO:0005829">
    <property type="term" value="C:cytosol"/>
    <property type="evidence" value="ECO:0007669"/>
    <property type="project" value="TreeGrafter"/>
</dbReference>
<evidence type="ECO:0000256" key="4">
    <source>
        <dbReference type="ARBA" id="ARBA00022840"/>
    </source>
</evidence>
<keyword evidence="3 5" id="KW-0658">Purine biosynthesis</keyword>
<dbReference type="EC" id="6.3.4.18" evidence="5 6"/>
<dbReference type="InterPro" id="IPR054350">
    <property type="entry name" value="PurT/PurK_preATP-grasp"/>
</dbReference>
<evidence type="ECO:0000256" key="5">
    <source>
        <dbReference type="HAMAP-Rule" id="MF_01928"/>
    </source>
</evidence>
<dbReference type="SUPFAM" id="SSF52440">
    <property type="entry name" value="PreATP-grasp domain"/>
    <property type="match status" value="1"/>
</dbReference>
<dbReference type="NCBIfam" id="NF004675">
    <property type="entry name" value="PRK06019.1-1"/>
    <property type="match status" value="1"/>
</dbReference>
<dbReference type="NCBIfam" id="NF004676">
    <property type="entry name" value="PRK06019.1-2"/>
    <property type="match status" value="1"/>
</dbReference>
<dbReference type="InterPro" id="IPR003135">
    <property type="entry name" value="ATP-grasp_carboxylate-amine"/>
</dbReference>
<dbReference type="NCBIfam" id="NF004679">
    <property type="entry name" value="PRK06019.1-5"/>
    <property type="match status" value="1"/>
</dbReference>
<comment type="subunit">
    <text evidence="5 6">Homodimer.</text>
</comment>
<feature type="binding site" evidence="5">
    <location>
        <begin position="271"/>
        <end position="272"/>
    </location>
    <ligand>
        <name>ATP</name>
        <dbReference type="ChEBI" id="CHEBI:30616"/>
    </ligand>
</feature>
<proteinExistence type="inferred from homology"/>
<name>A0A9J6P9E6_9PROT</name>
<dbReference type="FunFam" id="3.30.470.20:FF:000029">
    <property type="entry name" value="N5-carboxyaminoimidazole ribonucleotide synthase"/>
    <property type="match status" value="1"/>
</dbReference>
<keyword evidence="9" id="KW-1185">Reference proteome</keyword>
<evidence type="ECO:0000259" key="7">
    <source>
        <dbReference type="PROSITE" id="PS50975"/>
    </source>
</evidence>
<comment type="pathway">
    <text evidence="5 6">Purine metabolism; IMP biosynthesis via de novo pathway; 5-amino-1-(5-phospho-D-ribosyl)imidazole-4-carboxylate from 5-amino-1-(5-phospho-D-ribosyl)imidazole (N5-CAIR route): step 1/2.</text>
</comment>
<dbReference type="FunFam" id="3.40.50.20:FF:000016">
    <property type="entry name" value="N5-carboxyaminoimidazole ribonucleotide synthase"/>
    <property type="match status" value="1"/>
</dbReference>
<dbReference type="PROSITE" id="PS50975">
    <property type="entry name" value="ATP_GRASP"/>
    <property type="match status" value="1"/>
</dbReference>